<dbReference type="RefSeq" id="WP_118271239.1">
    <property type="nucleotide sequence ID" value="NZ_QSJI01000001.1"/>
</dbReference>
<evidence type="ECO:0000256" key="8">
    <source>
        <dbReference type="ARBA" id="ARBA00051245"/>
    </source>
</evidence>
<name>A0A414FZR8_9ACTN</name>
<dbReference type="InterPro" id="IPR005702">
    <property type="entry name" value="Wzc-like_C"/>
</dbReference>
<keyword evidence="7" id="KW-0829">Tyrosine-protein kinase</keyword>
<dbReference type="EC" id="2.7.10.2" evidence="2"/>
<dbReference type="GO" id="GO:0005886">
    <property type="term" value="C:plasma membrane"/>
    <property type="evidence" value="ECO:0007669"/>
    <property type="project" value="TreeGrafter"/>
</dbReference>
<gene>
    <name evidence="11" type="ORF">DW787_00910</name>
</gene>
<protein>
    <recommendedName>
        <fullName evidence="2">non-specific protein-tyrosine kinase</fullName>
        <ecNumber evidence="2">2.7.10.2</ecNumber>
    </recommendedName>
</protein>
<dbReference type="InterPro" id="IPR027417">
    <property type="entry name" value="P-loop_NTPase"/>
</dbReference>
<feature type="domain" description="AAA" evidence="10">
    <location>
        <begin position="48"/>
        <end position="173"/>
    </location>
</feature>
<dbReference type="NCBIfam" id="TIGR01007">
    <property type="entry name" value="eps_fam"/>
    <property type="match status" value="1"/>
</dbReference>
<evidence type="ECO:0000256" key="6">
    <source>
        <dbReference type="ARBA" id="ARBA00022840"/>
    </source>
</evidence>
<evidence type="ECO:0000256" key="4">
    <source>
        <dbReference type="ARBA" id="ARBA00022741"/>
    </source>
</evidence>
<evidence type="ECO:0000256" key="2">
    <source>
        <dbReference type="ARBA" id="ARBA00011903"/>
    </source>
</evidence>
<evidence type="ECO:0000256" key="7">
    <source>
        <dbReference type="ARBA" id="ARBA00023137"/>
    </source>
</evidence>
<evidence type="ECO:0000259" key="10">
    <source>
        <dbReference type="Pfam" id="PF13614"/>
    </source>
</evidence>
<keyword evidence="4" id="KW-0547">Nucleotide-binding</keyword>
<evidence type="ECO:0000313" key="12">
    <source>
        <dbReference type="Proteomes" id="UP000286050"/>
    </source>
</evidence>
<comment type="catalytic activity">
    <reaction evidence="8">
        <text>L-tyrosyl-[protein] + ATP = O-phospho-L-tyrosyl-[protein] + ADP + H(+)</text>
        <dbReference type="Rhea" id="RHEA:10596"/>
        <dbReference type="Rhea" id="RHEA-COMP:10136"/>
        <dbReference type="Rhea" id="RHEA-COMP:20101"/>
        <dbReference type="ChEBI" id="CHEBI:15378"/>
        <dbReference type="ChEBI" id="CHEBI:30616"/>
        <dbReference type="ChEBI" id="CHEBI:46858"/>
        <dbReference type="ChEBI" id="CHEBI:61978"/>
        <dbReference type="ChEBI" id="CHEBI:456216"/>
        <dbReference type="EC" id="2.7.10.2"/>
    </reaction>
</comment>
<keyword evidence="6" id="KW-0067">ATP-binding</keyword>
<dbReference type="CDD" id="cd05387">
    <property type="entry name" value="BY-kinase"/>
    <property type="match status" value="1"/>
</dbReference>
<accession>A0A414FZR8</accession>
<dbReference type="GO" id="GO:0004715">
    <property type="term" value="F:non-membrane spanning protein tyrosine kinase activity"/>
    <property type="evidence" value="ECO:0007669"/>
    <property type="project" value="UniProtKB-EC"/>
</dbReference>
<comment type="caution">
    <text evidence="11">The sequence shown here is derived from an EMBL/GenBank/DDBJ whole genome shotgun (WGS) entry which is preliminary data.</text>
</comment>
<evidence type="ECO:0000256" key="3">
    <source>
        <dbReference type="ARBA" id="ARBA00022679"/>
    </source>
</evidence>
<evidence type="ECO:0000256" key="9">
    <source>
        <dbReference type="SAM" id="MobiDB-lite"/>
    </source>
</evidence>
<dbReference type="AlphaFoldDB" id="A0A414FZR8"/>
<dbReference type="GO" id="GO:0005524">
    <property type="term" value="F:ATP binding"/>
    <property type="evidence" value="ECO:0007669"/>
    <property type="project" value="UniProtKB-KW"/>
</dbReference>
<feature type="region of interest" description="Disordered" evidence="9">
    <location>
        <begin position="227"/>
        <end position="305"/>
    </location>
</feature>
<dbReference type="PANTHER" id="PTHR32309:SF13">
    <property type="entry name" value="FERRIC ENTEROBACTIN TRANSPORT PROTEIN FEPE"/>
    <property type="match status" value="1"/>
</dbReference>
<dbReference type="Proteomes" id="UP000286050">
    <property type="component" value="Unassembled WGS sequence"/>
</dbReference>
<dbReference type="InterPro" id="IPR050445">
    <property type="entry name" value="Bact_polysacc_biosynth/exp"/>
</dbReference>
<dbReference type="Pfam" id="PF13614">
    <property type="entry name" value="AAA_31"/>
    <property type="match status" value="1"/>
</dbReference>
<evidence type="ECO:0000256" key="5">
    <source>
        <dbReference type="ARBA" id="ARBA00022777"/>
    </source>
</evidence>
<feature type="compositionally biased region" description="Polar residues" evidence="9">
    <location>
        <begin position="262"/>
        <end position="273"/>
    </location>
</feature>
<organism evidence="11 12">
    <name type="scientific">Collinsella intestinalis</name>
    <dbReference type="NCBI Taxonomy" id="147207"/>
    <lineage>
        <taxon>Bacteria</taxon>
        <taxon>Bacillati</taxon>
        <taxon>Actinomycetota</taxon>
        <taxon>Coriobacteriia</taxon>
        <taxon>Coriobacteriales</taxon>
        <taxon>Coriobacteriaceae</taxon>
        <taxon>Collinsella</taxon>
    </lineage>
</organism>
<dbReference type="PANTHER" id="PTHR32309">
    <property type="entry name" value="TYROSINE-PROTEIN KINASE"/>
    <property type="match status" value="1"/>
</dbReference>
<keyword evidence="3" id="KW-0808">Transferase</keyword>
<dbReference type="InterPro" id="IPR025669">
    <property type="entry name" value="AAA_dom"/>
</dbReference>
<evidence type="ECO:0000313" key="11">
    <source>
        <dbReference type="EMBL" id="RHD57436.1"/>
    </source>
</evidence>
<dbReference type="SUPFAM" id="SSF52540">
    <property type="entry name" value="P-loop containing nucleoside triphosphate hydrolases"/>
    <property type="match status" value="1"/>
</dbReference>
<dbReference type="Gene3D" id="3.40.50.300">
    <property type="entry name" value="P-loop containing nucleotide triphosphate hydrolases"/>
    <property type="match status" value="1"/>
</dbReference>
<evidence type="ECO:0000256" key="1">
    <source>
        <dbReference type="ARBA" id="ARBA00007316"/>
    </source>
</evidence>
<dbReference type="EMBL" id="QSJI01000001">
    <property type="protein sequence ID" value="RHD57436.1"/>
    <property type="molecule type" value="Genomic_DNA"/>
</dbReference>
<proteinExistence type="inferred from homology"/>
<comment type="similarity">
    <text evidence="1">Belongs to the CpsD/CapB family.</text>
</comment>
<keyword evidence="5" id="KW-0418">Kinase</keyword>
<reference evidence="11 12" key="1">
    <citation type="submission" date="2018-08" db="EMBL/GenBank/DDBJ databases">
        <title>A genome reference for cultivated species of the human gut microbiota.</title>
        <authorList>
            <person name="Zou Y."/>
            <person name="Xue W."/>
            <person name="Luo G."/>
        </authorList>
    </citation>
    <scope>NUCLEOTIDE SEQUENCE [LARGE SCALE GENOMIC DNA]</scope>
    <source>
        <strain evidence="11 12">AM30-5LB</strain>
    </source>
</reference>
<sequence length="305" mass="32001">MAKKQKKVGIDQIHMQNAVKTLAANIRFASVDDPIRSIVVTSSVPNEGKTTVAISLAEAIASSGSSVLLLECDMRRRSIANSLGIHARSGVYSVLCGQTALADAMVATGTRGMYFLDSEPHIPNPDVLLSSKRFRKMVDAALDSFDYVIFDTPPLSAFVDAAVLSTVADGTLLVVGQNVVRRDELASSHAQLEKAGANLIGAVMNLCKSEKSEYYTEYYTRGGDDSNAPAAPVNAPMSQPVAKAASPRPAARKAPRAAGTPRQATPAQSNSAAAQGLKPIPQAGAKVPPDSTAQFIASIQPGPKK</sequence>